<dbReference type="GO" id="GO:0019864">
    <property type="term" value="F:IgG binding"/>
    <property type="evidence" value="ECO:0007669"/>
    <property type="project" value="UniProtKB-KW"/>
</dbReference>
<dbReference type="SMART" id="SM00409">
    <property type="entry name" value="IG"/>
    <property type="match status" value="2"/>
</dbReference>
<evidence type="ECO:0000256" key="13">
    <source>
        <dbReference type="SAM" id="Phobius"/>
    </source>
</evidence>
<evidence type="ECO:0000256" key="10">
    <source>
        <dbReference type="ARBA" id="ARBA00023170"/>
    </source>
</evidence>
<dbReference type="STRING" id="39432.ENSSBOP00000015371"/>
<keyword evidence="16" id="KW-1185">Reference proteome</keyword>
<evidence type="ECO:0000256" key="4">
    <source>
        <dbReference type="ARBA" id="ARBA00022692"/>
    </source>
</evidence>
<dbReference type="AlphaFoldDB" id="A0A2K6T6V0"/>
<name>A0A2K6T6V0_SAIBB</name>
<keyword evidence="9" id="KW-1015">Disulfide bond</keyword>
<dbReference type="SUPFAM" id="SSF48726">
    <property type="entry name" value="Immunoglobulin"/>
    <property type="match status" value="2"/>
</dbReference>
<dbReference type="InterPro" id="IPR036179">
    <property type="entry name" value="Ig-like_dom_sf"/>
</dbReference>
<dbReference type="GeneTree" id="ENSGT01050000244808"/>
<dbReference type="InterPro" id="IPR013783">
    <property type="entry name" value="Ig-like_fold"/>
</dbReference>
<dbReference type="GO" id="GO:0001788">
    <property type="term" value="P:antibody-dependent cellular cytotoxicity"/>
    <property type="evidence" value="ECO:0007669"/>
    <property type="project" value="TreeGrafter"/>
</dbReference>
<keyword evidence="6" id="KW-0677">Repeat</keyword>
<keyword evidence="4 13" id="KW-0812">Transmembrane</keyword>
<reference evidence="15" key="2">
    <citation type="submission" date="2025-09" db="UniProtKB">
        <authorList>
            <consortium name="Ensembl"/>
        </authorList>
    </citation>
    <scope>IDENTIFICATION</scope>
</reference>
<feature type="transmembrane region" description="Helical" evidence="13">
    <location>
        <begin position="212"/>
        <end position="236"/>
    </location>
</feature>
<evidence type="ECO:0000256" key="2">
    <source>
        <dbReference type="ARBA" id="ARBA00022475"/>
    </source>
</evidence>
<dbReference type="PROSITE" id="PS50835">
    <property type="entry name" value="IG_LIKE"/>
    <property type="match status" value="2"/>
</dbReference>
<keyword evidence="7 13" id="KW-1133">Transmembrane helix</keyword>
<dbReference type="GO" id="GO:0019770">
    <property type="term" value="F:IgG receptor activity"/>
    <property type="evidence" value="ECO:0007669"/>
    <property type="project" value="TreeGrafter"/>
</dbReference>
<evidence type="ECO:0000259" key="14">
    <source>
        <dbReference type="PROSITE" id="PS50835"/>
    </source>
</evidence>
<dbReference type="GO" id="GO:0032760">
    <property type="term" value="P:positive regulation of tumor necrosis factor production"/>
    <property type="evidence" value="ECO:0007669"/>
    <property type="project" value="TreeGrafter"/>
</dbReference>
<organism evidence="15 16">
    <name type="scientific">Saimiri boliviensis boliviensis</name>
    <name type="common">Bolivian squirrel monkey</name>
    <dbReference type="NCBI Taxonomy" id="39432"/>
    <lineage>
        <taxon>Eukaryota</taxon>
        <taxon>Metazoa</taxon>
        <taxon>Chordata</taxon>
        <taxon>Craniata</taxon>
        <taxon>Vertebrata</taxon>
        <taxon>Euteleostomi</taxon>
        <taxon>Mammalia</taxon>
        <taxon>Eutheria</taxon>
        <taxon>Euarchontoglires</taxon>
        <taxon>Primates</taxon>
        <taxon>Haplorrhini</taxon>
        <taxon>Platyrrhini</taxon>
        <taxon>Cebidae</taxon>
        <taxon>Saimiriinae</taxon>
        <taxon>Saimiri</taxon>
    </lineage>
</organism>
<protein>
    <recommendedName>
        <fullName evidence="14">Ig-like domain-containing protein</fullName>
    </recommendedName>
</protein>
<keyword evidence="10" id="KW-0675">Receptor</keyword>
<dbReference type="InterPro" id="IPR050488">
    <property type="entry name" value="Ig_Fc_receptor"/>
</dbReference>
<dbReference type="InterPro" id="IPR003599">
    <property type="entry name" value="Ig_sub"/>
</dbReference>
<evidence type="ECO:0000256" key="6">
    <source>
        <dbReference type="ARBA" id="ARBA00022737"/>
    </source>
</evidence>
<dbReference type="PANTHER" id="PTHR11481:SF97">
    <property type="entry name" value="LOW AFFINITY IMMUNOGLOBULIN GAMMA FC REGION RECEPTOR II-B-RELATED"/>
    <property type="match status" value="1"/>
</dbReference>
<keyword evidence="8 13" id="KW-0472">Membrane</keyword>
<keyword evidence="3" id="KW-0390">IgG-binding protein</keyword>
<evidence type="ECO:0000256" key="1">
    <source>
        <dbReference type="ARBA" id="ARBA00004251"/>
    </source>
</evidence>
<evidence type="ECO:0000256" key="7">
    <source>
        <dbReference type="ARBA" id="ARBA00022989"/>
    </source>
</evidence>
<dbReference type="FunFam" id="2.60.40.10:FF:000217">
    <property type="entry name" value="High affinity immunoglobulin gamma Fc receptor I"/>
    <property type="match status" value="1"/>
</dbReference>
<dbReference type="CDD" id="cd05753">
    <property type="entry name" value="Ig2_FcgammaR_like"/>
    <property type="match status" value="1"/>
</dbReference>
<evidence type="ECO:0000256" key="12">
    <source>
        <dbReference type="ARBA" id="ARBA00023319"/>
    </source>
</evidence>
<keyword evidence="11" id="KW-0325">Glycoprotein</keyword>
<evidence type="ECO:0000313" key="16">
    <source>
        <dbReference type="Proteomes" id="UP000233220"/>
    </source>
</evidence>
<dbReference type="Pfam" id="PF13895">
    <property type="entry name" value="Ig_2"/>
    <property type="match status" value="2"/>
</dbReference>
<dbReference type="OMA" id="LEDDICY"/>
<evidence type="ECO:0000313" key="15">
    <source>
        <dbReference type="Ensembl" id="ENSSBOP00000015371.1"/>
    </source>
</evidence>
<evidence type="ECO:0000256" key="8">
    <source>
        <dbReference type="ARBA" id="ARBA00023136"/>
    </source>
</evidence>
<evidence type="ECO:0000256" key="11">
    <source>
        <dbReference type="ARBA" id="ARBA00023180"/>
    </source>
</evidence>
<dbReference type="GO" id="GO:0009897">
    <property type="term" value="C:external side of plasma membrane"/>
    <property type="evidence" value="ECO:0007669"/>
    <property type="project" value="TreeGrafter"/>
</dbReference>
<feature type="domain" description="Ig-like" evidence="14">
    <location>
        <begin position="33"/>
        <end position="115"/>
    </location>
</feature>
<keyword evidence="5" id="KW-0732">Signal</keyword>
<comment type="subcellular location">
    <subcellularLocation>
        <location evidence="1">Cell membrane</location>
        <topology evidence="1">Single-pass type I membrane protein</topology>
    </subcellularLocation>
</comment>
<evidence type="ECO:0000256" key="9">
    <source>
        <dbReference type="ARBA" id="ARBA00023157"/>
    </source>
</evidence>
<keyword evidence="12" id="KW-0393">Immunoglobulin domain</keyword>
<dbReference type="GO" id="GO:0050766">
    <property type="term" value="P:positive regulation of phagocytosis"/>
    <property type="evidence" value="ECO:0007669"/>
    <property type="project" value="TreeGrafter"/>
</dbReference>
<dbReference type="Gene3D" id="2.60.40.10">
    <property type="entry name" value="Immunoglobulins"/>
    <property type="match status" value="2"/>
</dbReference>
<dbReference type="FunFam" id="2.60.40.10:FF:000356">
    <property type="entry name" value="Low affinity immunoglobulin gamma Fc region receptor III-A"/>
    <property type="match status" value="1"/>
</dbReference>
<evidence type="ECO:0000256" key="3">
    <source>
        <dbReference type="ARBA" id="ARBA00022652"/>
    </source>
</evidence>
<dbReference type="Proteomes" id="UP000233220">
    <property type="component" value="Unplaced"/>
</dbReference>
<dbReference type="InterPro" id="IPR007110">
    <property type="entry name" value="Ig-like_dom"/>
</dbReference>
<proteinExistence type="predicted"/>
<keyword evidence="2" id="KW-1003">Cell membrane</keyword>
<accession>A0A2K6T6V0</accession>
<feature type="domain" description="Ig-like" evidence="14">
    <location>
        <begin position="118"/>
        <end position="201"/>
    </location>
</feature>
<sequence length="284" mass="31662">KEILLLDCKYPQTWGHMLLWTAVLFLAPVAGTPAATSKAVLKLEPPLINVLQEDSVILTCQGAHSPESNCTQWFHNGYLIPTQKQPSYSFKANNDSGEYRCQSGRTSLSDSEHLTVLSEWLEIQTPRLEFQEGETIMLRCHSWKDKPLVKVTFFQNGKSKKYYCLDTSFSILQAKHSHSDDYHCTGSVGHRLHSSKPVTITVQVPSMSFSRMGIIVAVVTGIAIAAIVAAVVALIYCRKKWISANPTNTEEADKVGAENTITYSLLMHPDAPEELIEPDDQNRI</sequence>
<evidence type="ECO:0000256" key="5">
    <source>
        <dbReference type="ARBA" id="ARBA00022729"/>
    </source>
</evidence>
<dbReference type="PANTHER" id="PTHR11481">
    <property type="entry name" value="IMMUNOGLOBULIN FC RECEPTOR"/>
    <property type="match status" value="1"/>
</dbReference>
<dbReference type="Ensembl" id="ENSSBOT00000032171.1">
    <property type="protein sequence ID" value="ENSSBOP00000015371.1"/>
    <property type="gene ID" value="ENSSBOG00000024411.1"/>
</dbReference>
<reference evidence="15" key="1">
    <citation type="submission" date="2025-08" db="UniProtKB">
        <authorList>
            <consortium name="Ensembl"/>
        </authorList>
    </citation>
    <scope>IDENTIFICATION</scope>
</reference>